<gene>
    <name evidence="18" type="ORF">SAMN05443639_109264</name>
</gene>
<dbReference type="InterPro" id="IPR004193">
    <property type="entry name" value="Glyco_hydro_13_N"/>
</dbReference>
<comment type="catalytic activity">
    <reaction evidence="12 14">
        <text>hydrolysis of (1-&gt;4)-alpha-D-glucosidic linkage in 4-alpha-D-[(1-&gt;4)-alpha-D-glucanosyl]n trehalose to yield trehalose and (1-&gt;4)-alpha-D-glucan.</text>
        <dbReference type="EC" id="3.2.1.141"/>
    </reaction>
</comment>
<dbReference type="UniPathway" id="UPA00299"/>
<evidence type="ECO:0000256" key="9">
    <source>
        <dbReference type="ARBA" id="ARBA00023295"/>
    </source>
</evidence>
<evidence type="ECO:0000256" key="8">
    <source>
        <dbReference type="ARBA" id="ARBA00023277"/>
    </source>
</evidence>
<keyword evidence="19" id="KW-1185">Reference proteome</keyword>
<keyword evidence="9 14" id="KW-0326">Glycosidase</keyword>
<evidence type="ECO:0000256" key="2">
    <source>
        <dbReference type="ARBA" id="ARBA00005199"/>
    </source>
</evidence>
<evidence type="ECO:0000256" key="1">
    <source>
        <dbReference type="ARBA" id="ARBA00004496"/>
    </source>
</evidence>
<evidence type="ECO:0000256" key="14">
    <source>
        <dbReference type="PIRNR" id="PIRNR006337"/>
    </source>
</evidence>
<dbReference type="InterPro" id="IPR022567">
    <property type="entry name" value="DUF3459"/>
</dbReference>
<proteinExistence type="inferred from homology"/>
<feature type="active site" description="Nucleophile" evidence="15">
    <location>
        <position position="270"/>
    </location>
</feature>
<accession>A0A1I0KA07</accession>
<evidence type="ECO:0000259" key="17">
    <source>
        <dbReference type="SMART" id="SM00642"/>
    </source>
</evidence>
<evidence type="ECO:0000256" key="15">
    <source>
        <dbReference type="PIRSR" id="PIRSR006337-1"/>
    </source>
</evidence>
<evidence type="ECO:0000256" key="11">
    <source>
        <dbReference type="ARBA" id="ARBA00033284"/>
    </source>
</evidence>
<comment type="subcellular location">
    <subcellularLocation>
        <location evidence="1 15">Cytoplasm</location>
    </subcellularLocation>
</comment>
<dbReference type="EC" id="3.2.1.141" evidence="4 13"/>
<evidence type="ECO:0000256" key="12">
    <source>
        <dbReference type="ARBA" id="ARBA00034013"/>
    </source>
</evidence>
<dbReference type="GO" id="GO:0033942">
    <property type="term" value="F:4-alpha-D-(1-&gt;4)-alpha-D-glucanotrehalose trehalohydrolase activity"/>
    <property type="evidence" value="ECO:0007669"/>
    <property type="project" value="UniProtKB-EC"/>
</dbReference>
<feature type="domain" description="Glycosyl hydrolase family 13 catalytic" evidence="17">
    <location>
        <begin position="118"/>
        <end position="466"/>
    </location>
</feature>
<organism evidence="18 19">
    <name type="scientific">Stigmatella erecta</name>
    <dbReference type="NCBI Taxonomy" id="83460"/>
    <lineage>
        <taxon>Bacteria</taxon>
        <taxon>Pseudomonadati</taxon>
        <taxon>Myxococcota</taxon>
        <taxon>Myxococcia</taxon>
        <taxon>Myxococcales</taxon>
        <taxon>Cystobacterineae</taxon>
        <taxon>Archangiaceae</taxon>
        <taxon>Stigmatella</taxon>
    </lineage>
</organism>
<evidence type="ECO:0000256" key="6">
    <source>
        <dbReference type="ARBA" id="ARBA00022490"/>
    </source>
</evidence>
<protein>
    <recommendedName>
        <fullName evidence="5 13">Malto-oligosyltrehalose trehalohydrolase</fullName>
        <shortName evidence="14">MTHase</shortName>
        <ecNumber evidence="4 13">3.2.1.141</ecNumber>
    </recommendedName>
    <alternativeName>
        <fullName evidence="11 14">4-alpha-D-((1-&gt;4)-alpha-D-glucano)trehalose trehalohydrolase</fullName>
    </alternativeName>
    <alternativeName>
        <fullName evidence="10 14">Maltooligosyl trehalose trehalohydrolase</fullName>
    </alternativeName>
</protein>
<keyword evidence="8" id="KW-0119">Carbohydrate metabolism</keyword>
<dbReference type="PIRSF" id="PIRSF006337">
    <property type="entry name" value="Trehalose_TreZ"/>
    <property type="match status" value="1"/>
</dbReference>
<keyword evidence="7 14" id="KW-0378">Hydrolase</keyword>
<dbReference type="InterPro" id="IPR006047">
    <property type="entry name" value="GH13_cat_dom"/>
</dbReference>
<dbReference type="RefSeq" id="WP_177233702.1">
    <property type="nucleotide sequence ID" value="NZ_FOIJ01000009.1"/>
</dbReference>
<dbReference type="SUPFAM" id="SSF51445">
    <property type="entry name" value="(Trans)glycosidases"/>
    <property type="match status" value="1"/>
</dbReference>
<comment type="similarity">
    <text evidence="3 14">Belongs to the glycosyl hydrolase 13 family.</text>
</comment>
<evidence type="ECO:0000256" key="5">
    <source>
        <dbReference type="ARBA" id="ARBA00015938"/>
    </source>
</evidence>
<dbReference type="NCBIfam" id="TIGR02402">
    <property type="entry name" value="trehalose_TreZ"/>
    <property type="match status" value="1"/>
</dbReference>
<dbReference type="InterPro" id="IPR013783">
    <property type="entry name" value="Ig-like_fold"/>
</dbReference>
<dbReference type="Pfam" id="PF11941">
    <property type="entry name" value="DUF3459"/>
    <property type="match status" value="1"/>
</dbReference>
<evidence type="ECO:0000256" key="10">
    <source>
        <dbReference type="ARBA" id="ARBA00032057"/>
    </source>
</evidence>
<dbReference type="GO" id="GO:0005992">
    <property type="term" value="P:trehalose biosynthetic process"/>
    <property type="evidence" value="ECO:0007669"/>
    <property type="project" value="UniProtKB-UniRule"/>
</dbReference>
<comment type="pathway">
    <text evidence="2 14">Glycan biosynthesis; trehalose biosynthesis.</text>
</comment>
<dbReference type="CDD" id="cd11325">
    <property type="entry name" value="AmyAc_GTHase"/>
    <property type="match status" value="1"/>
</dbReference>
<dbReference type="SUPFAM" id="SSF81296">
    <property type="entry name" value="E set domains"/>
    <property type="match status" value="1"/>
</dbReference>
<dbReference type="InterPro" id="IPR044901">
    <property type="entry name" value="Trehalose_TreZ_E-set_sf"/>
</dbReference>
<dbReference type="InterPro" id="IPR012768">
    <property type="entry name" value="Trehalose_TreZ"/>
</dbReference>
<keyword evidence="6" id="KW-0963">Cytoplasm</keyword>
<dbReference type="AlphaFoldDB" id="A0A1I0KA07"/>
<feature type="site" description="Transition state stabilizer" evidence="16">
    <location>
        <position position="400"/>
    </location>
</feature>
<dbReference type="EMBL" id="FOIJ01000009">
    <property type="protein sequence ID" value="SEU19896.1"/>
    <property type="molecule type" value="Genomic_DNA"/>
</dbReference>
<sequence length="630" mass="69925">MKSTKHVSSGLGAQPVDGGRTAFRVWAPQRRTVDVCLMEPGGLRYLPLERTAGGYFEAVLQVPVGALYKYRLDGGDAFPDPCSRFQPEGPHGPSRVVAPQKYTWKDTAWRGLASMKGQVFYELHVGTFTPEGTYAAAAAKLPLLKELGITVVELMPLHTFPGRFNWGYDGVTLFAPCAVYGEPDELRRLVDEAHRLGLGIILDVVYNHLGPDGNFLSQFSKGYFNPKYPNEWGDPTNFDDGEAAGPSREFFIQNACMWVSEYHFDGLRLDATQSLYDASPRHIVTELVERTRAAAGSRGLLLIAENEPQDGKLVTPAAQGGNGADGLWVDDFHHTARVAAQGRSEAYLMDYQGTAQELLSCALRNSLYQGQYYRWQKKCRGSPLLHTAPEHIVFYLQNHDQLANTLRGQRLQLCAGAARARALTTLFLLLPQTPMVFMGQEFFASTPFLYFVDHKPELQKLVHKGRNEFLSQFPSAKQALVEEGHQVPVGEESFQASKLDWSERERNREALDLHRDLLRLRREDPVLSAQDPHRLAGAVLSKTALVLRYFGTGQEGDRLLLLNLGTGMDLEPCPEPLLAPPVGKIWRPLLSSEHVRYGGMGAAPTPPEAGRMLMPGQTALVLTSDEEKTP</sequence>
<dbReference type="SMART" id="SM00642">
    <property type="entry name" value="Aamy"/>
    <property type="match status" value="1"/>
</dbReference>
<dbReference type="CDD" id="cd02853">
    <property type="entry name" value="E_set_MTHase_like_N"/>
    <property type="match status" value="1"/>
</dbReference>
<dbReference type="PANTHER" id="PTHR43651:SF11">
    <property type="entry name" value="MALTO-OLIGOSYLTREHALOSE TREHALOHYDROLASE"/>
    <property type="match status" value="1"/>
</dbReference>
<reference evidence="19" key="1">
    <citation type="submission" date="2016-10" db="EMBL/GenBank/DDBJ databases">
        <authorList>
            <person name="Varghese N."/>
            <person name="Submissions S."/>
        </authorList>
    </citation>
    <scope>NUCLEOTIDE SEQUENCE [LARGE SCALE GENOMIC DNA]</scope>
    <source>
        <strain evidence="19">DSM 16858</strain>
    </source>
</reference>
<dbReference type="Gene3D" id="3.20.20.80">
    <property type="entry name" value="Glycosidases"/>
    <property type="match status" value="1"/>
</dbReference>
<dbReference type="GO" id="GO:0005737">
    <property type="term" value="C:cytoplasm"/>
    <property type="evidence" value="ECO:0007669"/>
    <property type="project" value="UniProtKB-SubCell"/>
</dbReference>
<evidence type="ECO:0000256" key="3">
    <source>
        <dbReference type="ARBA" id="ARBA00008061"/>
    </source>
</evidence>
<name>A0A1I0KA07_9BACT</name>
<dbReference type="Pfam" id="PF02922">
    <property type="entry name" value="CBM_48"/>
    <property type="match status" value="1"/>
</dbReference>
<evidence type="ECO:0000256" key="7">
    <source>
        <dbReference type="ARBA" id="ARBA00022801"/>
    </source>
</evidence>
<dbReference type="InterPro" id="IPR017853">
    <property type="entry name" value="GH"/>
</dbReference>
<dbReference type="PANTHER" id="PTHR43651">
    <property type="entry name" value="1,4-ALPHA-GLUCAN-BRANCHING ENZYME"/>
    <property type="match status" value="1"/>
</dbReference>
<evidence type="ECO:0000256" key="13">
    <source>
        <dbReference type="NCBIfam" id="TIGR02402"/>
    </source>
</evidence>
<dbReference type="Gene3D" id="2.60.40.10">
    <property type="entry name" value="Immunoglobulins"/>
    <property type="match status" value="1"/>
</dbReference>
<evidence type="ECO:0000313" key="18">
    <source>
        <dbReference type="EMBL" id="SEU19896.1"/>
    </source>
</evidence>
<dbReference type="Proteomes" id="UP000199181">
    <property type="component" value="Unassembled WGS sequence"/>
</dbReference>
<dbReference type="Pfam" id="PF00128">
    <property type="entry name" value="Alpha-amylase"/>
    <property type="match status" value="1"/>
</dbReference>
<dbReference type="InterPro" id="IPR014756">
    <property type="entry name" value="Ig_E-set"/>
</dbReference>
<evidence type="ECO:0000256" key="4">
    <source>
        <dbReference type="ARBA" id="ARBA00012268"/>
    </source>
</evidence>
<evidence type="ECO:0000313" key="19">
    <source>
        <dbReference type="Proteomes" id="UP000199181"/>
    </source>
</evidence>
<evidence type="ECO:0000256" key="16">
    <source>
        <dbReference type="PIRSR" id="PIRSR006337-3"/>
    </source>
</evidence>
<feature type="active site" description="Proton donor" evidence="15">
    <location>
        <position position="305"/>
    </location>
</feature>
<dbReference type="Gene3D" id="1.10.10.760">
    <property type="entry name" value="E-set domains of sugar-utilizing enzymes"/>
    <property type="match status" value="1"/>
</dbReference>